<dbReference type="SMART" id="SM00487">
    <property type="entry name" value="DEXDc"/>
    <property type="match status" value="1"/>
</dbReference>
<dbReference type="InterPro" id="IPR014001">
    <property type="entry name" value="Helicase_ATP-bd"/>
</dbReference>
<dbReference type="FunFam" id="3.40.50.10810:FF:000042">
    <property type="entry name" value="SNF2 family helicase-like protein"/>
    <property type="match status" value="1"/>
</dbReference>
<organism evidence="5 6">
    <name type="scientific">Polysphondylium violaceum</name>
    <dbReference type="NCBI Taxonomy" id="133409"/>
    <lineage>
        <taxon>Eukaryota</taxon>
        <taxon>Amoebozoa</taxon>
        <taxon>Evosea</taxon>
        <taxon>Eumycetozoa</taxon>
        <taxon>Dictyostelia</taxon>
        <taxon>Dictyosteliales</taxon>
        <taxon>Dictyosteliaceae</taxon>
        <taxon>Polysphondylium</taxon>
    </lineage>
</organism>
<evidence type="ECO:0008006" key="7">
    <source>
        <dbReference type="Google" id="ProtNLM"/>
    </source>
</evidence>
<dbReference type="InterPro" id="IPR050496">
    <property type="entry name" value="SNF2_RAD54_helicase_repair"/>
</dbReference>
<dbReference type="InterPro" id="IPR049730">
    <property type="entry name" value="SNF2/RAD54-like_C"/>
</dbReference>
<dbReference type="PANTHER" id="PTHR45629">
    <property type="entry name" value="SNF2/RAD54 FAMILY MEMBER"/>
    <property type="match status" value="1"/>
</dbReference>
<dbReference type="Pfam" id="PF00176">
    <property type="entry name" value="SNF2-rel_dom"/>
    <property type="match status" value="1"/>
</dbReference>
<evidence type="ECO:0000259" key="4">
    <source>
        <dbReference type="PROSITE" id="PS51194"/>
    </source>
</evidence>
<dbReference type="InterPro" id="IPR001650">
    <property type="entry name" value="Helicase_C-like"/>
</dbReference>
<sequence length="1153" mass="132143">MIRRKPIPPQRRQPVKVISESESEEEEESSQSSSSSEEELPPPKVKTLSRKISKNLHINNNNSNGKKSISKSIVIESESESESESEEEEQEQEEEVEEEEDQEQEEEVEEEKEDEEESEQSETESEEEVKKKPKRRLIKQSKRVVVSESESEQESEEEEESEQESEEGSVYDSSSEEEQSSDFEQRKKKSTNKSNSKPSKLKFDDSDTEEEEDNNSTTGKEDILEDQKNGFIKNVNKKLYINSTKSKQGKEFSMRPNVYEGLFWYQREGINWLWKLFCKGAGGILGDDMGLGKTLQIVSFLHSMHSQHHIQKTLLVMPVSLIEHWIKEFDRLKPKFLVKVYHGSSVRDREDGLEDIKDFGGVCITTYGMVSSNPASLNTHKRKQFAWDYIILDEGHKIKETKTKISKTIREIPSTYKIIMTGTAIQNNLRELWSLFDWVCQGTLLGTIRHFTSNFEKAILKSHHSDSSQSEKKIGSAIAENLRNIISPYFLRREKKDVFNTTNKNNGRANNDKALPTNTLSNPIDLDADAEDKENLLSNSNVQISSTTTTTTTTTSSSKDIVQGITTQKNDFVVWSKMAEPQIQLYKTFLESEEVKNALNKTASPLAALTVLKKICDHPLLLNQEMMTCDFDDMKTLMSASSQTDIKSIIRNSGKMQILFYLLQNLKTEGHRTLIFSQSVKMLNSIQSLLEKFDYQYLRIDGSINNTKERQRRIDLFNQDTSYFCFLLTIQVGALGINLTSADRVIIFDPSWNTVDNQAVDRVYRIGQKRDVVVYRLITCGTIEEKIYRKQVFKGSLMKTMLDQSQGQHRYFSHSELRELFTLGDTNVSNTQIQLESLHSSRRKTTPELENHLKFISKVKMIFGVSDHDLLFSEQVHADHNEQDLQELLEKGIENVNQTKPSRRSRRKNDDNNDNNNKTPSKRPTKKMGVTIISDTPKKTQSQGKKFIYLDGESEHYEEDLQVIDDNEINPISSDDDDDNARSVSPPPPPMSKVPSLSAPLFNFETPKKDTKSTDLSMTESPIVDLVSPVKQVLSPEPQPTKHKLSELTIGAKRKGRDPIQIELDEDDIVENKKDAVDVDQSTTNDKSFDYKERSHSNRDITQQFNQLLDKAKQVEGKDQTSFFNYLLDALDLVGDDPMLEKFIQNKYKESKM</sequence>
<comment type="caution">
    <text evidence="5">The sequence shown here is derived from an EMBL/GenBank/DDBJ whole genome shotgun (WGS) entry which is preliminary data.</text>
</comment>
<proteinExistence type="predicted"/>
<dbReference type="SUPFAM" id="SSF52540">
    <property type="entry name" value="P-loop containing nucleoside triphosphate hydrolases"/>
    <property type="match status" value="2"/>
</dbReference>
<gene>
    <name evidence="5" type="ORF">CYY_002774</name>
</gene>
<evidence type="ECO:0000256" key="1">
    <source>
        <dbReference type="ARBA" id="ARBA00022801"/>
    </source>
</evidence>
<feature type="compositionally biased region" description="Low complexity" evidence="2">
    <location>
        <begin position="55"/>
        <end position="76"/>
    </location>
</feature>
<dbReference type="OrthoDB" id="413460at2759"/>
<name>A0A8J4Q7J6_9MYCE</name>
<evidence type="ECO:0000313" key="6">
    <source>
        <dbReference type="Proteomes" id="UP000695562"/>
    </source>
</evidence>
<dbReference type="InterPro" id="IPR027417">
    <property type="entry name" value="P-loop_NTPase"/>
</dbReference>
<feature type="compositionally biased region" description="Low complexity" evidence="2">
    <location>
        <begin position="501"/>
        <end position="514"/>
    </location>
</feature>
<evidence type="ECO:0000256" key="2">
    <source>
        <dbReference type="SAM" id="MobiDB-lite"/>
    </source>
</evidence>
<dbReference type="Gene3D" id="3.40.50.10810">
    <property type="entry name" value="Tandem AAA-ATPase domain"/>
    <property type="match status" value="1"/>
</dbReference>
<dbReference type="Gene3D" id="3.40.50.300">
    <property type="entry name" value="P-loop containing nucleotide triphosphate hydrolases"/>
    <property type="match status" value="1"/>
</dbReference>
<feature type="region of interest" description="Disordered" evidence="2">
    <location>
        <begin position="968"/>
        <end position="998"/>
    </location>
</feature>
<evidence type="ECO:0000259" key="3">
    <source>
        <dbReference type="PROSITE" id="PS51192"/>
    </source>
</evidence>
<dbReference type="InterPro" id="IPR000330">
    <property type="entry name" value="SNF2_N"/>
</dbReference>
<dbReference type="EMBL" id="AJWJ01000080">
    <property type="protein sequence ID" value="KAF2075926.1"/>
    <property type="molecule type" value="Genomic_DNA"/>
</dbReference>
<feature type="compositionally biased region" description="Acidic residues" evidence="2">
    <location>
        <begin position="149"/>
        <end position="181"/>
    </location>
</feature>
<dbReference type="Proteomes" id="UP000695562">
    <property type="component" value="Unassembled WGS sequence"/>
</dbReference>
<dbReference type="PANTHER" id="PTHR45629:SF7">
    <property type="entry name" value="DNA EXCISION REPAIR PROTEIN ERCC-6-RELATED"/>
    <property type="match status" value="1"/>
</dbReference>
<dbReference type="SMART" id="SM00490">
    <property type="entry name" value="HELICc"/>
    <property type="match status" value="1"/>
</dbReference>
<protein>
    <recommendedName>
        <fullName evidence="7">SNF2-related domain-containing protein</fullName>
    </recommendedName>
</protein>
<feature type="domain" description="Helicase C-terminal" evidence="4">
    <location>
        <begin position="658"/>
        <end position="813"/>
    </location>
</feature>
<feature type="region of interest" description="Disordered" evidence="2">
    <location>
        <begin position="893"/>
        <end position="944"/>
    </location>
</feature>
<feature type="region of interest" description="Disordered" evidence="2">
    <location>
        <begin position="1"/>
        <end position="225"/>
    </location>
</feature>
<feature type="compositionally biased region" description="Acidic residues" evidence="2">
    <location>
        <begin position="968"/>
        <end position="979"/>
    </location>
</feature>
<dbReference type="PROSITE" id="PS51192">
    <property type="entry name" value="HELICASE_ATP_BIND_1"/>
    <property type="match status" value="1"/>
</dbReference>
<feature type="domain" description="Helicase ATP-binding" evidence="3">
    <location>
        <begin position="274"/>
        <end position="442"/>
    </location>
</feature>
<dbReference type="GO" id="GO:0016787">
    <property type="term" value="F:hydrolase activity"/>
    <property type="evidence" value="ECO:0007669"/>
    <property type="project" value="UniProtKB-KW"/>
</dbReference>
<feature type="region of interest" description="Disordered" evidence="2">
    <location>
        <begin position="501"/>
        <end position="525"/>
    </location>
</feature>
<evidence type="ECO:0000313" key="5">
    <source>
        <dbReference type="EMBL" id="KAF2075926.1"/>
    </source>
</evidence>
<dbReference type="CDD" id="cd18793">
    <property type="entry name" value="SF2_C_SNF"/>
    <property type="match status" value="1"/>
</dbReference>
<accession>A0A8J4Q7J6</accession>
<dbReference type="PROSITE" id="PS51194">
    <property type="entry name" value="HELICASE_CTER"/>
    <property type="match status" value="1"/>
</dbReference>
<feature type="compositionally biased region" description="Acidic residues" evidence="2">
    <location>
        <begin position="77"/>
        <end position="127"/>
    </location>
</feature>
<dbReference type="AlphaFoldDB" id="A0A8J4Q7J6"/>
<reference evidence="5" key="1">
    <citation type="submission" date="2020-01" db="EMBL/GenBank/DDBJ databases">
        <title>Development of genomics and gene disruption for Polysphondylium violaceum indicates a role for the polyketide synthase stlB in stalk morphogenesis.</title>
        <authorList>
            <person name="Narita B."/>
            <person name="Kawabe Y."/>
            <person name="Kin K."/>
            <person name="Saito T."/>
            <person name="Gibbs R."/>
            <person name="Kuspa A."/>
            <person name="Muzny D."/>
            <person name="Queller D."/>
            <person name="Richards S."/>
            <person name="Strassman J."/>
            <person name="Sucgang R."/>
            <person name="Worley K."/>
            <person name="Schaap P."/>
        </authorList>
    </citation>
    <scope>NUCLEOTIDE SEQUENCE</scope>
    <source>
        <strain evidence="5">QSvi11</strain>
    </source>
</reference>
<keyword evidence="1" id="KW-0378">Hydrolase</keyword>
<dbReference type="InterPro" id="IPR038718">
    <property type="entry name" value="SNF2-like_sf"/>
</dbReference>
<dbReference type="GO" id="GO:0015616">
    <property type="term" value="F:DNA translocase activity"/>
    <property type="evidence" value="ECO:0007669"/>
    <property type="project" value="TreeGrafter"/>
</dbReference>
<dbReference type="Pfam" id="PF00271">
    <property type="entry name" value="Helicase_C"/>
    <property type="match status" value="1"/>
</dbReference>
<feature type="compositionally biased region" description="Basic residues" evidence="2">
    <location>
        <begin position="131"/>
        <end position="142"/>
    </location>
</feature>
<keyword evidence="6" id="KW-1185">Reference proteome</keyword>
<dbReference type="GO" id="GO:0005524">
    <property type="term" value="F:ATP binding"/>
    <property type="evidence" value="ECO:0007669"/>
    <property type="project" value="InterPro"/>
</dbReference>